<dbReference type="Gene3D" id="2.30.42.10">
    <property type="match status" value="1"/>
</dbReference>
<dbReference type="CDD" id="cd06787">
    <property type="entry name" value="cpPDZ_AthDEGP7-like"/>
    <property type="match status" value="1"/>
</dbReference>
<protein>
    <submittedName>
        <fullName evidence="6">Protease Do-like 7</fullName>
    </submittedName>
</protein>
<dbReference type="InterPro" id="IPR025926">
    <property type="entry name" value="PDZ-like_dom"/>
</dbReference>
<evidence type="ECO:0000256" key="1">
    <source>
        <dbReference type="SAM" id="MobiDB-lite"/>
    </source>
</evidence>
<feature type="domain" description="Reverse transcriptase zinc-binding" evidence="5">
    <location>
        <begin position="979"/>
        <end position="1048"/>
    </location>
</feature>
<evidence type="ECO:0000259" key="4">
    <source>
        <dbReference type="Pfam" id="PF12812"/>
    </source>
</evidence>
<dbReference type="InterPro" id="IPR036034">
    <property type="entry name" value="PDZ_sf"/>
</dbReference>
<dbReference type="Pfam" id="PF12812">
    <property type="entry name" value="PDZ_1"/>
    <property type="match status" value="1"/>
</dbReference>
<dbReference type="InterPro" id="IPR000477">
    <property type="entry name" value="RT_dom"/>
</dbReference>
<evidence type="ECO:0000259" key="5">
    <source>
        <dbReference type="Pfam" id="PF13966"/>
    </source>
</evidence>
<accession>A0A438JEU0</accession>
<dbReference type="Pfam" id="PF00078">
    <property type="entry name" value="RVT_1"/>
    <property type="match status" value="1"/>
</dbReference>
<dbReference type="SUPFAM" id="SSF56219">
    <property type="entry name" value="DNase I-like"/>
    <property type="match status" value="1"/>
</dbReference>
<dbReference type="Pfam" id="PF13966">
    <property type="entry name" value="zf-RVT"/>
    <property type="match status" value="1"/>
</dbReference>
<dbReference type="PANTHER" id="PTHR46366">
    <property type="entry name" value="PRO-APOPTOTIC SERINE PROTEASE NMA111"/>
    <property type="match status" value="1"/>
</dbReference>
<dbReference type="InterPro" id="IPR036691">
    <property type="entry name" value="Endo/exonu/phosph_ase_sf"/>
</dbReference>
<feature type="domain" description="Endonuclease/exonuclease/phosphatase" evidence="3">
    <location>
        <begin position="6"/>
        <end position="227"/>
    </location>
</feature>
<dbReference type="SUPFAM" id="SSF50156">
    <property type="entry name" value="PDZ domain-like"/>
    <property type="match status" value="2"/>
</dbReference>
<evidence type="ECO:0000259" key="3">
    <source>
        <dbReference type="Pfam" id="PF03372"/>
    </source>
</evidence>
<comment type="caution">
    <text evidence="6">The sequence shown here is derived from an EMBL/GenBank/DDBJ whole genome shotgun (WGS) entry which is preliminary data.</text>
</comment>
<dbReference type="Pfam" id="PF03372">
    <property type="entry name" value="Exo_endo_phos"/>
    <property type="match status" value="1"/>
</dbReference>
<name>A0A438JEU0_VITVI</name>
<feature type="compositionally biased region" description="Polar residues" evidence="1">
    <location>
        <begin position="1131"/>
        <end position="1142"/>
    </location>
</feature>
<dbReference type="InterPro" id="IPR026960">
    <property type="entry name" value="RVT-Znf"/>
</dbReference>
<organism evidence="6 7">
    <name type="scientific">Vitis vinifera</name>
    <name type="common">Grape</name>
    <dbReference type="NCBI Taxonomy" id="29760"/>
    <lineage>
        <taxon>Eukaryota</taxon>
        <taxon>Viridiplantae</taxon>
        <taxon>Streptophyta</taxon>
        <taxon>Embryophyta</taxon>
        <taxon>Tracheophyta</taxon>
        <taxon>Spermatophyta</taxon>
        <taxon>Magnoliopsida</taxon>
        <taxon>eudicotyledons</taxon>
        <taxon>Gunneridae</taxon>
        <taxon>Pentapetalae</taxon>
        <taxon>rosids</taxon>
        <taxon>Vitales</taxon>
        <taxon>Vitaceae</taxon>
        <taxon>Viteae</taxon>
        <taxon>Vitis</taxon>
    </lineage>
</organism>
<reference evidence="6 7" key="1">
    <citation type="journal article" date="2018" name="PLoS Genet.">
        <title>Population sequencing reveals clonal diversity and ancestral inbreeding in the grapevine cultivar Chardonnay.</title>
        <authorList>
            <person name="Roach M.J."/>
            <person name="Johnson D.L."/>
            <person name="Bohlmann J."/>
            <person name="van Vuuren H.J."/>
            <person name="Jones S.J."/>
            <person name="Pretorius I.S."/>
            <person name="Schmidt S.A."/>
            <person name="Borneman A.R."/>
        </authorList>
    </citation>
    <scope>NUCLEOTIDE SEQUENCE [LARGE SCALE GENOMIC DNA]</scope>
    <source>
        <strain evidence="7">cv. Chardonnay</strain>
        <tissue evidence="6">Leaf</tissue>
    </source>
</reference>
<dbReference type="PANTHER" id="PTHR46366:SF1">
    <property type="entry name" value="PDZ DOMAIN-CONTAINING PROTEIN C1685.05"/>
    <property type="match status" value="1"/>
</dbReference>
<dbReference type="EMBL" id="QGNW01000045">
    <property type="protein sequence ID" value="RVX07476.1"/>
    <property type="molecule type" value="Genomic_DNA"/>
</dbReference>
<evidence type="ECO:0000259" key="2">
    <source>
        <dbReference type="Pfam" id="PF00078"/>
    </source>
</evidence>
<dbReference type="InterPro" id="IPR009003">
    <property type="entry name" value="Peptidase_S1_PA"/>
</dbReference>
<dbReference type="Gene3D" id="3.60.10.10">
    <property type="entry name" value="Endonuclease/exonuclease/phosphatase"/>
    <property type="match status" value="1"/>
</dbReference>
<dbReference type="GO" id="GO:0006508">
    <property type="term" value="P:proteolysis"/>
    <property type="evidence" value="ECO:0007669"/>
    <property type="project" value="UniProtKB-KW"/>
</dbReference>
<keyword evidence="6" id="KW-0645">Protease</keyword>
<gene>
    <name evidence="6" type="primary">DEGP7_2</name>
    <name evidence="6" type="ORF">CK203_025189</name>
</gene>
<evidence type="ECO:0000313" key="6">
    <source>
        <dbReference type="EMBL" id="RVX07476.1"/>
    </source>
</evidence>
<dbReference type="SUPFAM" id="SSF56672">
    <property type="entry name" value="DNA/RNA polymerases"/>
    <property type="match status" value="1"/>
</dbReference>
<dbReference type="Proteomes" id="UP000288805">
    <property type="component" value="Unassembled WGS sequence"/>
</dbReference>
<feature type="domain" description="PDZ-like" evidence="4">
    <location>
        <begin position="1618"/>
        <end position="1693"/>
    </location>
</feature>
<proteinExistence type="predicted"/>
<feature type="domain" description="Reverse transcriptase" evidence="2">
    <location>
        <begin position="498"/>
        <end position="608"/>
    </location>
</feature>
<feature type="region of interest" description="Disordered" evidence="1">
    <location>
        <begin position="1131"/>
        <end position="1160"/>
    </location>
</feature>
<dbReference type="SUPFAM" id="SSF50494">
    <property type="entry name" value="Trypsin-like serine proteases"/>
    <property type="match status" value="1"/>
</dbReference>
<evidence type="ECO:0000313" key="7">
    <source>
        <dbReference type="Proteomes" id="UP000288805"/>
    </source>
</evidence>
<keyword evidence="6" id="KW-0378">Hydrolase</keyword>
<dbReference type="InterPro" id="IPR043502">
    <property type="entry name" value="DNA/RNA_pol_sf"/>
</dbReference>
<dbReference type="GO" id="GO:0008233">
    <property type="term" value="F:peptidase activity"/>
    <property type="evidence" value="ECO:0007669"/>
    <property type="project" value="UniProtKB-KW"/>
</dbReference>
<dbReference type="InterPro" id="IPR005135">
    <property type="entry name" value="Endo/exonuclease/phosphatase"/>
</dbReference>
<feature type="compositionally biased region" description="Basic and acidic residues" evidence="1">
    <location>
        <begin position="1143"/>
        <end position="1160"/>
    </location>
</feature>
<sequence length="1748" mass="197925">MKMKIITWNVRGANDSSKRKIIKNYIRNQRVDLMCIQETKIQEMSEGIVRSLGSGRFLDWRALNAEGAAGGILICWDKRVLEILDWEEGQFSLSCRFKTIENGATWAFTGVYGPFTKVEREGMWEELGAIRGLWDDPWCLGGDFNITLFQHERSSQRRISSAMRRFAEFVDDLELVDLPLQGGEFTWSGGLNNQAWARLDRFLVSPSWLDQFSGVTQGRLSRPTSDHFPIVLEGGGIRRGPTPFRFENMWLKVEGFNDIVKTWWQGIEVRGSASYRLAVKMKEIKKKLKVWNKEVFGRLETNKASALYQVDFWDRVESERVLSMEEAELKKEAKDSFKKRVLLEEAHWRQHSREIWLKDGDKNTGFFHRMASAHRRHNAMDRIKINGEWLVEEQEVREGVVNSFQQLLTEDMGWQADIGSIPVGCISQQDAESLETPFAENEIHSALMEMNGDKAPGPDGFTVAFWQDAWDFVKEEIMEMFREFHEHSSFTYQPGGGLYKLLAKVLANRLKKVIGKVVSIAQNAFVKGRQILDASLIANEVIDSWQKRKEKGLICKLDIEKAYDSINWKFLMKVLQKMGFGPKWMGWMWSCVSSAKFSILVNGVPTGFFPSTRGLSSRGPPFPLSLCYRNGGSGRPYQESGGGGLYFRASKEQVSHLSWILFWFEAASGLRINLAKSEIIPVGDVEDILELAAELGGRVGSLPSHYLGLPLGVPNRATSMWDGVEERIRRRLALWKRQYISKGGRITLIKSTLASLPIYQLSIFRMPKSVAKRVEKTQRDFLWGGGNLEGKVHLVKWDAVCTEKHKGGLGLRRIATLNRALLGKWIWRFACEKNNFWNQVITTKYGQEDYGWRPKKVRGAAGVGVWKEIMKESDWCWENLAFIVGKGSKIKFWKDRWCIDIPLSQSFNQLFVLAVHRDATIEEMWDQDSGQGDWKLVFVRDFNDWEMDMVGELLHTLRGYRPSLEDDSVVWRQGRNGIFKIKEAYRQLDKPNVTVFPARRIWVDRVPTKVCFFAWEATWGKVLTLDRLQLRGVHLPNCCFLCGCEEENSVLVTVDRHEWYAPPQIYTRDDSTGLWTAKPALPPESVLLSAGINHHGEGLLNQTVASNTCEASMMEHLHHDNNHELADGLTSMETSQENVSEETQARDEPDVGTKKRRIEEDSSADGIVITDCSLNEPTEEKLENMRTMQNAVLRDYQGAAAAAANASIAERVIEPTLVMFEIYFEAVARHKLRSEAKTLLRSFELCFMSLSSVIILPMIMDQNCTDSVVLKLVHVPPSCMLDGVHSQHFFGTGVIVHHSQFMGLVAVDKNTVAISVSDVMLSFAAFPMEIPGEVIFLHPVHNYALVAYDPSALGPIGSSVVRAAELLPEPTLRRGDSVCLVGLSRSLQATSRKSIVTNPCAALNIGSADCPRYRATNMEVIELDTDFGSTFSGVLTDEHGRVQAIWGSFSTQLKFGCSTSEDHQFVRGIPIYTISQVLDKIISGANGPSLLINDIKRPMPLVRILEVELYPTLLSKARSFGLSNDWVQALVKKDPIRRQVLRVKGCLAGSKAENLLEQGDMVLAINKEPITCFRDIENACQALDICDDNDGKLNMTIFRQGCEIELLVGTDVRDGNGTTRVINWCGSIVQDPHPAVRALGFLPEEGHGVYVARWCHGSPVHRYGLYALQWIVEVNGKLTPNLDAFVEVTKELEHGEFVRVRTVHLNGKPRVLTLKQDLHYWPTWELRFDPETATWRRRTIKALDSCAA</sequence>